<proteinExistence type="predicted"/>
<evidence type="ECO:0000313" key="1">
    <source>
        <dbReference type="EMBL" id="KIL12125.1"/>
    </source>
</evidence>
<gene>
    <name evidence="1" type="ORF">B4127_1456</name>
</gene>
<dbReference type="Proteomes" id="UP000031978">
    <property type="component" value="Unassembled WGS sequence"/>
</dbReference>
<name>A0AB34QTZ0_BACPU</name>
<reference evidence="1 2" key="1">
    <citation type="submission" date="2014-12" db="EMBL/GenBank/DDBJ databases">
        <title>Draft Genome Sequences of Five Spore-Forming Food Isolates of Bacillus pumilus.</title>
        <authorList>
            <person name="de Jong A."/>
            <person name="van Heel A.J."/>
            <person name="Montalban-Lopez M."/>
            <person name="Krawczyk A.O."/>
            <person name="Berendsen E.M."/>
            <person name="Wells-Bennik M."/>
            <person name="Kuipers O.P."/>
        </authorList>
    </citation>
    <scope>NUCLEOTIDE SEQUENCE [LARGE SCALE GENOMIC DNA]</scope>
    <source>
        <strain evidence="1 2">B4127</strain>
    </source>
</reference>
<sequence length="180" mass="20541">MNGREQAEEKIIEFLNSDERVAIVTGTHMHQKLDLVINVLCEHLFGENILFRTYTLENASRFLKASAKLKTGVAYRGGLNNIYIDTLKERTWGKHGDPIHTAVVYPLKPMSSEKLRTEAISNLLDRVKVKKLILVSNQDTLDLTWAASINTKIVYDSLEDDPEYHQRVIDDIASKGFKRL</sequence>
<dbReference type="RefSeq" id="WP_044141666.1">
    <property type="nucleotide sequence ID" value="NZ_JXCL01000040.1"/>
</dbReference>
<dbReference type="AlphaFoldDB" id="A0AB34QTZ0"/>
<protein>
    <submittedName>
        <fullName evidence="1">Uncharacterized protein</fullName>
    </submittedName>
</protein>
<accession>A0AB34QTZ0</accession>
<comment type="caution">
    <text evidence="1">The sequence shown here is derived from an EMBL/GenBank/DDBJ whole genome shotgun (WGS) entry which is preliminary data.</text>
</comment>
<dbReference type="EMBL" id="JXCL01000040">
    <property type="protein sequence ID" value="KIL12125.1"/>
    <property type="molecule type" value="Genomic_DNA"/>
</dbReference>
<organism evidence="1 2">
    <name type="scientific">Bacillus pumilus</name>
    <name type="common">Bacillus mesentericus</name>
    <dbReference type="NCBI Taxonomy" id="1408"/>
    <lineage>
        <taxon>Bacteria</taxon>
        <taxon>Bacillati</taxon>
        <taxon>Bacillota</taxon>
        <taxon>Bacilli</taxon>
        <taxon>Bacillales</taxon>
        <taxon>Bacillaceae</taxon>
        <taxon>Bacillus</taxon>
    </lineage>
</organism>
<evidence type="ECO:0000313" key="2">
    <source>
        <dbReference type="Proteomes" id="UP000031978"/>
    </source>
</evidence>